<dbReference type="GO" id="GO:0071555">
    <property type="term" value="P:cell wall organization"/>
    <property type="evidence" value="ECO:0007669"/>
    <property type="project" value="UniProtKB-KW"/>
</dbReference>
<evidence type="ECO:0000256" key="13">
    <source>
        <dbReference type="ARBA" id="ARBA00037126"/>
    </source>
</evidence>
<evidence type="ECO:0000256" key="14">
    <source>
        <dbReference type="ARBA" id="ARBA00038929"/>
    </source>
</evidence>
<evidence type="ECO:0000256" key="5">
    <source>
        <dbReference type="ARBA" id="ARBA00022801"/>
    </source>
</evidence>
<name>A0A4S2MS67_9PEZI</name>
<keyword evidence="7" id="KW-1133">Transmembrane helix</keyword>
<evidence type="ECO:0000256" key="6">
    <source>
        <dbReference type="ARBA" id="ARBA00022968"/>
    </source>
</evidence>
<comment type="catalytic activity">
    <reaction evidence="12">
        <text>Successive hydrolysis of beta-D-glucose units from the non-reducing ends of (1-&gt;3)-beta-D-glucans, releasing alpha-glucose.</text>
        <dbReference type="EC" id="3.2.1.58"/>
    </reaction>
</comment>
<keyword evidence="8" id="KW-0472">Membrane</keyword>
<dbReference type="AlphaFoldDB" id="A0A4S2MS67"/>
<evidence type="ECO:0000256" key="10">
    <source>
        <dbReference type="ARBA" id="ARBA00023295"/>
    </source>
</evidence>
<dbReference type="STRING" id="341454.A0A4S2MS67"/>
<keyword evidence="3" id="KW-1003">Cell membrane</keyword>
<dbReference type="Gene3D" id="3.20.20.80">
    <property type="entry name" value="Glycosidases"/>
    <property type="match status" value="1"/>
</dbReference>
<keyword evidence="4" id="KW-0812">Transmembrane</keyword>
<dbReference type="PANTHER" id="PTHR31297">
    <property type="entry name" value="GLUCAN ENDO-1,6-BETA-GLUCOSIDASE B"/>
    <property type="match status" value="1"/>
</dbReference>
<dbReference type="GO" id="GO:0005886">
    <property type="term" value="C:plasma membrane"/>
    <property type="evidence" value="ECO:0007669"/>
    <property type="project" value="UniProtKB-SubCell"/>
</dbReference>
<keyword evidence="11" id="KW-0961">Cell wall biogenesis/degradation</keyword>
<protein>
    <recommendedName>
        <fullName evidence="14">glucan 1,3-beta-glucosidase</fullName>
        <ecNumber evidence="14">3.2.1.58</ecNumber>
    </recommendedName>
    <alternativeName>
        <fullName evidence="15">Exo-1,3-beta-glucanase D</fullName>
    </alternativeName>
</protein>
<dbReference type="OrthoDB" id="62120at2759"/>
<keyword evidence="10 16" id="KW-0326">Glycosidase</keyword>
<evidence type="ECO:0000256" key="4">
    <source>
        <dbReference type="ARBA" id="ARBA00022692"/>
    </source>
</evidence>
<organism evidence="19 20">
    <name type="scientific">Ascodesmis nigricans</name>
    <dbReference type="NCBI Taxonomy" id="341454"/>
    <lineage>
        <taxon>Eukaryota</taxon>
        <taxon>Fungi</taxon>
        <taxon>Dikarya</taxon>
        <taxon>Ascomycota</taxon>
        <taxon>Pezizomycotina</taxon>
        <taxon>Pezizomycetes</taxon>
        <taxon>Pezizales</taxon>
        <taxon>Ascodesmidaceae</taxon>
        <taxon>Ascodesmis</taxon>
    </lineage>
</organism>
<dbReference type="GO" id="GO:0009251">
    <property type="term" value="P:glucan catabolic process"/>
    <property type="evidence" value="ECO:0007669"/>
    <property type="project" value="TreeGrafter"/>
</dbReference>
<dbReference type="GO" id="GO:0005576">
    <property type="term" value="C:extracellular region"/>
    <property type="evidence" value="ECO:0007669"/>
    <property type="project" value="TreeGrafter"/>
</dbReference>
<dbReference type="GO" id="GO:0004338">
    <property type="term" value="F:glucan exo-1,3-beta-glucosidase activity"/>
    <property type="evidence" value="ECO:0007669"/>
    <property type="project" value="UniProtKB-EC"/>
</dbReference>
<evidence type="ECO:0000313" key="20">
    <source>
        <dbReference type="Proteomes" id="UP000298138"/>
    </source>
</evidence>
<feature type="domain" description="Glycoside hydrolase family 5" evidence="18">
    <location>
        <begin position="83"/>
        <end position="321"/>
    </location>
</feature>
<dbReference type="Pfam" id="PF00150">
    <property type="entry name" value="Cellulase"/>
    <property type="match status" value="1"/>
</dbReference>
<evidence type="ECO:0000256" key="12">
    <source>
        <dbReference type="ARBA" id="ARBA00036824"/>
    </source>
</evidence>
<dbReference type="EC" id="3.2.1.58" evidence="14"/>
<dbReference type="PANTHER" id="PTHR31297:SF34">
    <property type="entry name" value="GLUCAN 1,3-BETA-GLUCOSIDASE 2"/>
    <property type="match status" value="1"/>
</dbReference>
<evidence type="ECO:0000256" key="7">
    <source>
        <dbReference type="ARBA" id="ARBA00022989"/>
    </source>
</evidence>
<dbReference type="Proteomes" id="UP000298138">
    <property type="component" value="Unassembled WGS sequence"/>
</dbReference>
<reference evidence="19 20" key="1">
    <citation type="submission" date="2019-04" db="EMBL/GenBank/DDBJ databases">
        <title>Comparative genomics and transcriptomics to analyze fruiting body development in filamentous ascomycetes.</title>
        <authorList>
            <consortium name="DOE Joint Genome Institute"/>
            <person name="Lutkenhaus R."/>
            <person name="Traeger S."/>
            <person name="Breuer J."/>
            <person name="Kuo A."/>
            <person name="Lipzen A."/>
            <person name="Pangilinan J."/>
            <person name="Dilworth D."/>
            <person name="Sandor L."/>
            <person name="Poggeler S."/>
            <person name="Barry K."/>
            <person name="Grigoriev I.V."/>
            <person name="Nowrousian M."/>
        </authorList>
    </citation>
    <scope>NUCLEOTIDE SEQUENCE [LARGE SCALE GENOMIC DNA]</scope>
    <source>
        <strain evidence="19 20">CBS 389.68</strain>
    </source>
</reference>
<dbReference type="InterPro" id="IPR017853">
    <property type="entry name" value="GH"/>
</dbReference>
<dbReference type="InParanoid" id="A0A4S2MS67"/>
<sequence>MGLFDDWDDSAQANKNVPPLNKPFPYGEKPIRGVNLGGWLLIEPFITPSFFKEFSYGDAVIDEYTLSKKYGINRAKTDIEKHYATWVTEKTLKEIRDAGLDHVRMPFGYWAVMEITGDPYVFRTSWRYLLRAIEWARKYGLRVKIDLHSVPGGANGWNHSGRQNVMNWLIGPDGQKNGEKTLEIHTMMARFFAQPRYRNVVTMYGLVNEPRMDQLEAQDVIDWSEKAHEVIRDQGYEGKIVFGDGFRGLVSWKGEFRGYDGMVLDVHQYTIFNGAQISLTHTEKINFVCKTWAADLTASSDAVNGFGPTIVGEWGNADTDCTPYLNNVGQGTRWEGTLRDEQTRQPFGSGPLCPAKTGCSCEKANSAPEDYAPVYRKFLLMFAEAQMDAFENSWGWMYWTWDTEESTQWSYKKGMKAGIVPKVAYERQFRCGDTVPEFEKEGLPGTY</sequence>
<evidence type="ECO:0000256" key="1">
    <source>
        <dbReference type="ARBA" id="ARBA00004401"/>
    </source>
</evidence>
<keyword evidence="20" id="KW-1185">Reference proteome</keyword>
<evidence type="ECO:0000256" key="9">
    <source>
        <dbReference type="ARBA" id="ARBA00023180"/>
    </source>
</evidence>
<evidence type="ECO:0000256" key="3">
    <source>
        <dbReference type="ARBA" id="ARBA00022475"/>
    </source>
</evidence>
<comment type="function">
    <text evidence="13">Glucosidase involved in the degradation of cellulosic biomass. Active on lichenan.</text>
</comment>
<dbReference type="GO" id="GO:0009986">
    <property type="term" value="C:cell surface"/>
    <property type="evidence" value="ECO:0007669"/>
    <property type="project" value="TreeGrafter"/>
</dbReference>
<keyword evidence="5 16" id="KW-0378">Hydrolase</keyword>
<evidence type="ECO:0000313" key="19">
    <source>
        <dbReference type="EMBL" id="TGZ78478.1"/>
    </source>
</evidence>
<evidence type="ECO:0000256" key="17">
    <source>
        <dbReference type="SAM" id="MobiDB-lite"/>
    </source>
</evidence>
<evidence type="ECO:0000259" key="18">
    <source>
        <dbReference type="Pfam" id="PF00150"/>
    </source>
</evidence>
<dbReference type="CDD" id="cd01335">
    <property type="entry name" value="Radical_SAM"/>
    <property type="match status" value="1"/>
</dbReference>
<evidence type="ECO:0000256" key="16">
    <source>
        <dbReference type="RuleBase" id="RU361153"/>
    </source>
</evidence>
<evidence type="ECO:0000256" key="2">
    <source>
        <dbReference type="ARBA" id="ARBA00005641"/>
    </source>
</evidence>
<proteinExistence type="inferred from homology"/>
<gene>
    <name evidence="19" type="ORF">EX30DRAFT_309971</name>
</gene>
<evidence type="ECO:0000256" key="8">
    <source>
        <dbReference type="ARBA" id="ARBA00023136"/>
    </source>
</evidence>
<dbReference type="FunFam" id="3.20.20.80:FF:000033">
    <property type="entry name" value="Glucan 1,3-beta-glucosidase A"/>
    <property type="match status" value="1"/>
</dbReference>
<dbReference type="EMBL" id="ML220141">
    <property type="protein sequence ID" value="TGZ78478.1"/>
    <property type="molecule type" value="Genomic_DNA"/>
</dbReference>
<comment type="subcellular location">
    <subcellularLocation>
        <location evidence="1">Cell membrane</location>
        <topology evidence="1">Single-pass type II membrane protein</topology>
    </subcellularLocation>
</comment>
<dbReference type="SUPFAM" id="SSF51445">
    <property type="entry name" value="(Trans)glycosidases"/>
    <property type="match status" value="1"/>
</dbReference>
<feature type="region of interest" description="Disordered" evidence="17">
    <location>
        <begin position="1"/>
        <end position="21"/>
    </location>
</feature>
<comment type="similarity">
    <text evidence="2 16">Belongs to the glycosyl hydrolase 5 (cellulase A) family.</text>
</comment>
<keyword evidence="9" id="KW-0325">Glycoprotein</keyword>
<accession>A0A4S2MS67</accession>
<evidence type="ECO:0000256" key="11">
    <source>
        <dbReference type="ARBA" id="ARBA00023316"/>
    </source>
</evidence>
<dbReference type="InterPro" id="IPR001547">
    <property type="entry name" value="Glyco_hydro_5"/>
</dbReference>
<evidence type="ECO:0000256" key="15">
    <source>
        <dbReference type="ARBA" id="ARBA00041260"/>
    </source>
</evidence>
<dbReference type="InterPro" id="IPR050386">
    <property type="entry name" value="Glycosyl_hydrolase_5"/>
</dbReference>
<keyword evidence="6" id="KW-0735">Signal-anchor</keyword>